<accession>A0ABR7LH33</accession>
<protein>
    <submittedName>
        <fullName evidence="1">Uncharacterized protein</fullName>
    </submittedName>
</protein>
<dbReference type="RefSeq" id="WP_187240843.1">
    <property type="nucleotide sequence ID" value="NZ_BAAAOK010000015.1"/>
</dbReference>
<name>A0ABR7LH33_9ACTN</name>
<reference evidence="1 2" key="1">
    <citation type="submission" date="2020-06" db="EMBL/GenBank/DDBJ databases">
        <title>Actinomadura xiongansis sp. nov., isolated from soil of Baiyangdian.</title>
        <authorList>
            <person name="Zhang X."/>
        </authorList>
    </citation>
    <scope>NUCLEOTIDE SEQUENCE [LARGE SCALE GENOMIC DNA]</scope>
    <source>
        <strain evidence="1 2">HBUM206468</strain>
    </source>
</reference>
<keyword evidence="2" id="KW-1185">Reference proteome</keyword>
<proteinExistence type="predicted"/>
<gene>
    <name evidence="1" type="ORF">HKK74_00095</name>
</gene>
<comment type="caution">
    <text evidence="1">The sequence shown here is derived from an EMBL/GenBank/DDBJ whole genome shotgun (WGS) entry which is preliminary data.</text>
</comment>
<evidence type="ECO:0000313" key="1">
    <source>
        <dbReference type="EMBL" id="MBC6463904.1"/>
    </source>
</evidence>
<dbReference type="Proteomes" id="UP000805614">
    <property type="component" value="Unassembled WGS sequence"/>
</dbReference>
<evidence type="ECO:0000313" key="2">
    <source>
        <dbReference type="Proteomes" id="UP000805614"/>
    </source>
</evidence>
<sequence>MTTVLCVPQWQGSGAEDAPRLVAGARRTAELIPADARVTVPVLEAGGEIDAGVRALDVLVENLRLTQKALTGTAMPTRPR</sequence>
<organism evidence="1 2">
    <name type="scientific">Actinomadura alba</name>
    <dbReference type="NCBI Taxonomy" id="406431"/>
    <lineage>
        <taxon>Bacteria</taxon>
        <taxon>Bacillati</taxon>
        <taxon>Actinomycetota</taxon>
        <taxon>Actinomycetes</taxon>
        <taxon>Streptosporangiales</taxon>
        <taxon>Thermomonosporaceae</taxon>
        <taxon>Actinomadura</taxon>
    </lineage>
</organism>
<dbReference type="EMBL" id="JABVEC010000001">
    <property type="protein sequence ID" value="MBC6463904.1"/>
    <property type="molecule type" value="Genomic_DNA"/>
</dbReference>